<organism evidence="1 2">
    <name type="scientific">Nannochloropsis gaditana</name>
    <dbReference type="NCBI Taxonomy" id="72520"/>
    <lineage>
        <taxon>Eukaryota</taxon>
        <taxon>Sar</taxon>
        <taxon>Stramenopiles</taxon>
        <taxon>Ochrophyta</taxon>
        <taxon>Eustigmatophyceae</taxon>
        <taxon>Eustigmatales</taxon>
        <taxon>Monodopsidaceae</taxon>
        <taxon>Nannochloropsis</taxon>
    </lineage>
</organism>
<dbReference type="EMBL" id="AZIL01002340">
    <property type="protein sequence ID" value="EWM21957.1"/>
    <property type="molecule type" value="Genomic_DNA"/>
</dbReference>
<proteinExistence type="predicted"/>
<reference evidence="1 2" key="1">
    <citation type="journal article" date="2014" name="Mol. Plant">
        <title>Chromosome Scale Genome Assembly and Transcriptome Profiling of Nannochloropsis gaditana in Nitrogen Depletion.</title>
        <authorList>
            <person name="Corteggiani Carpinelli E."/>
            <person name="Telatin A."/>
            <person name="Vitulo N."/>
            <person name="Forcato C."/>
            <person name="D'Angelo M."/>
            <person name="Schiavon R."/>
            <person name="Vezzi A."/>
            <person name="Giacometti G.M."/>
            <person name="Morosinotto T."/>
            <person name="Valle G."/>
        </authorList>
    </citation>
    <scope>NUCLEOTIDE SEQUENCE [LARGE SCALE GENOMIC DNA]</scope>
    <source>
        <strain evidence="1 2">B-31</strain>
    </source>
</reference>
<evidence type="ECO:0000313" key="2">
    <source>
        <dbReference type="Proteomes" id="UP000019335"/>
    </source>
</evidence>
<dbReference type="AlphaFoldDB" id="W7T632"/>
<accession>W7T632</accession>
<name>W7T632_9STRA</name>
<keyword evidence="2" id="KW-1185">Reference proteome</keyword>
<sequence>MTAAPDTVPKWAGGDFIRALQQGYGIVDAKCGRLHLFAGAAPCHCSIRQAPCIGHPTLLLLRLLSALHESLSLARPKAKGCGEALFIHEYIRKLHSFIARTSFILP</sequence>
<dbReference type="Proteomes" id="UP000019335">
    <property type="component" value="Unassembled WGS sequence"/>
</dbReference>
<gene>
    <name evidence="1" type="ORF">Naga_100845g2</name>
</gene>
<protein>
    <submittedName>
        <fullName evidence="1">Uncharacterized protein</fullName>
    </submittedName>
</protein>
<comment type="caution">
    <text evidence="1">The sequence shown here is derived from an EMBL/GenBank/DDBJ whole genome shotgun (WGS) entry which is preliminary data.</text>
</comment>
<evidence type="ECO:0000313" key="1">
    <source>
        <dbReference type="EMBL" id="EWM21957.1"/>
    </source>
</evidence>